<comment type="subcellular location">
    <subcellularLocation>
        <location evidence="2">Nucleus</location>
    </subcellularLocation>
</comment>
<dbReference type="PANTHER" id="PTHR46010:SF1">
    <property type="entry name" value="PROTEIN IWS1 HOMOLOG"/>
    <property type="match status" value="1"/>
</dbReference>
<keyword evidence="2" id="KW-0539">Nucleus</keyword>
<dbReference type="PROSITE" id="PS51319">
    <property type="entry name" value="TFIIS_N"/>
    <property type="match status" value="1"/>
</dbReference>
<reference evidence="6 7" key="1">
    <citation type="journal article" date="2014" name="Genome Biol. Evol.">
        <title>The secreted proteins of Achlya hypogyna and Thraustotheca clavata identify the ancestral oomycete secretome and reveal gene acquisitions by horizontal gene transfer.</title>
        <authorList>
            <person name="Misner I."/>
            <person name="Blouin N."/>
            <person name="Leonard G."/>
            <person name="Richards T.A."/>
            <person name="Lane C.E."/>
        </authorList>
    </citation>
    <scope>NUCLEOTIDE SEQUENCE [LARGE SCALE GENOMIC DNA]</scope>
    <source>
        <strain evidence="6 7">ATCC 34112</strain>
    </source>
</reference>
<feature type="transmembrane region" description="Helical" evidence="4">
    <location>
        <begin position="286"/>
        <end position="316"/>
    </location>
</feature>
<proteinExistence type="inferred from homology"/>
<evidence type="ECO:0000256" key="4">
    <source>
        <dbReference type="SAM" id="Phobius"/>
    </source>
</evidence>
<evidence type="ECO:0000256" key="3">
    <source>
        <dbReference type="SAM" id="MobiDB-lite"/>
    </source>
</evidence>
<dbReference type="EMBL" id="JNBS01002506">
    <property type="protein sequence ID" value="OQR90643.1"/>
    <property type="molecule type" value="Genomic_DNA"/>
</dbReference>
<dbReference type="GO" id="GO:0016973">
    <property type="term" value="P:poly(A)+ mRNA export from nucleus"/>
    <property type="evidence" value="ECO:0007669"/>
    <property type="project" value="TreeGrafter"/>
</dbReference>
<accession>A0A1V9YYB9</accession>
<evidence type="ECO:0000256" key="1">
    <source>
        <dbReference type="ARBA" id="ARBA00037992"/>
    </source>
</evidence>
<dbReference type="AlphaFoldDB" id="A0A1V9YYB9"/>
<organism evidence="6 7">
    <name type="scientific">Thraustotheca clavata</name>
    <dbReference type="NCBI Taxonomy" id="74557"/>
    <lineage>
        <taxon>Eukaryota</taxon>
        <taxon>Sar</taxon>
        <taxon>Stramenopiles</taxon>
        <taxon>Oomycota</taxon>
        <taxon>Saprolegniomycetes</taxon>
        <taxon>Saprolegniales</taxon>
        <taxon>Achlyaceae</taxon>
        <taxon>Thraustotheca</taxon>
    </lineage>
</organism>
<dbReference type="GO" id="GO:0005634">
    <property type="term" value="C:nucleus"/>
    <property type="evidence" value="ECO:0007669"/>
    <property type="project" value="UniProtKB-SubCell"/>
</dbReference>
<dbReference type="OrthoDB" id="68921at2759"/>
<dbReference type="InterPro" id="IPR017923">
    <property type="entry name" value="TFIIS_N"/>
</dbReference>
<gene>
    <name evidence="6" type="ORF">THRCLA_09247</name>
</gene>
<feature type="non-terminal residue" evidence="6">
    <location>
        <position position="445"/>
    </location>
</feature>
<comment type="similarity">
    <text evidence="1">Belongs to the IWS1 family.</text>
</comment>
<feature type="transmembrane region" description="Helical" evidence="4">
    <location>
        <begin position="358"/>
        <end position="379"/>
    </location>
</feature>
<keyword evidence="4" id="KW-1133">Transmembrane helix</keyword>
<keyword evidence="4" id="KW-0472">Membrane</keyword>
<keyword evidence="4" id="KW-0812">Transmembrane</keyword>
<dbReference type="InterPro" id="IPR051037">
    <property type="entry name" value="RNAPII_TF_IWS1"/>
</dbReference>
<evidence type="ECO:0000259" key="5">
    <source>
        <dbReference type="PROSITE" id="PS51319"/>
    </source>
</evidence>
<sequence length="445" mass="51298">MMRKAQLQPLLLDFDLLGIIKKWIQPLDNGSLPNLSLRSKMLNMCLSMPIYKEHLKRSGFGKVIMNLWKHPDETMENKELCRQMIDRWSRNVFSKTLDYSKLAELEAEKREANGGYYRQTEKRPSNRAESVRSQGFMNKRANTSEETEASSRVRIPQSMRLDFSLRPQPKVDMKNLQSHKLDPESKKAKLLKRMQESPALAVIFHSLVSRYRTKDISLVLWFIFVFLTSEVGFPYVWSVVGNFFLVLLLQYIIQAKRPIDYNPNLLVFECTDPDTMGFPSIDSHMAVVVTAPIFFIDSASILTMMIFLICVLLIGMTRVFVGVRFPSQILASWATGIAGVCTANMMHRYLQTCKLPSYYNRVSLAVVVLSVLFWIALWIERSECRVVGVPRAEFTRVIGGILQGDSTNGDTGVQMKKIDARKRDSFYFLMKTMQERHRTNTRRDA</sequence>
<evidence type="ECO:0000313" key="6">
    <source>
        <dbReference type="EMBL" id="OQR90643.1"/>
    </source>
</evidence>
<dbReference type="InterPro" id="IPR000326">
    <property type="entry name" value="PAP2/HPO"/>
</dbReference>
<feature type="compositionally biased region" description="Basic and acidic residues" evidence="3">
    <location>
        <begin position="119"/>
        <end position="130"/>
    </location>
</feature>
<evidence type="ECO:0000256" key="2">
    <source>
        <dbReference type="PROSITE-ProRule" id="PRU00649"/>
    </source>
</evidence>
<feature type="domain" description="TFIIS N-terminal" evidence="5">
    <location>
        <begin position="18"/>
        <end position="95"/>
    </location>
</feature>
<dbReference type="Gene3D" id="1.20.144.10">
    <property type="entry name" value="Phosphatidic acid phosphatase type 2/haloperoxidase"/>
    <property type="match status" value="1"/>
</dbReference>
<dbReference type="Pfam" id="PF01569">
    <property type="entry name" value="PAP2"/>
    <property type="match status" value="1"/>
</dbReference>
<dbReference type="InterPro" id="IPR035441">
    <property type="entry name" value="TFIIS/LEDGF_dom_sf"/>
</dbReference>
<protein>
    <recommendedName>
        <fullName evidence="5">TFIIS N-terminal domain-containing protein</fullName>
    </recommendedName>
</protein>
<dbReference type="Gene3D" id="1.20.930.10">
    <property type="entry name" value="Conserved domain common to transcription factors TFIIS, elongin A, CRSP70"/>
    <property type="match status" value="1"/>
</dbReference>
<name>A0A1V9YYB9_9STRA</name>
<feature type="transmembrane region" description="Helical" evidence="4">
    <location>
        <begin position="328"/>
        <end position="346"/>
    </location>
</feature>
<evidence type="ECO:0000313" key="7">
    <source>
        <dbReference type="Proteomes" id="UP000243217"/>
    </source>
</evidence>
<keyword evidence="7" id="KW-1185">Reference proteome</keyword>
<dbReference type="SUPFAM" id="SSF47676">
    <property type="entry name" value="Conserved domain common to transcription factors TFIIS, elongin A, CRSP70"/>
    <property type="match status" value="1"/>
</dbReference>
<comment type="caution">
    <text evidence="6">The sequence shown here is derived from an EMBL/GenBank/DDBJ whole genome shotgun (WGS) entry which is preliminary data.</text>
</comment>
<dbReference type="STRING" id="74557.A0A1V9YYB9"/>
<feature type="transmembrane region" description="Helical" evidence="4">
    <location>
        <begin position="213"/>
        <end position="229"/>
    </location>
</feature>
<dbReference type="PANTHER" id="PTHR46010">
    <property type="entry name" value="PROTEIN IWS1 HOMOLOG"/>
    <property type="match status" value="1"/>
</dbReference>
<feature type="region of interest" description="Disordered" evidence="3">
    <location>
        <begin position="115"/>
        <end position="151"/>
    </location>
</feature>
<dbReference type="InterPro" id="IPR036938">
    <property type="entry name" value="PAP2/HPO_sf"/>
</dbReference>
<dbReference type="Pfam" id="PF08711">
    <property type="entry name" value="Med26"/>
    <property type="match status" value="1"/>
</dbReference>
<dbReference type="Proteomes" id="UP000243217">
    <property type="component" value="Unassembled WGS sequence"/>
</dbReference>
<dbReference type="CDD" id="cd01610">
    <property type="entry name" value="PAP2_like"/>
    <property type="match status" value="1"/>
</dbReference>
<dbReference type="SUPFAM" id="SSF48317">
    <property type="entry name" value="Acid phosphatase/Vanadium-dependent haloperoxidase"/>
    <property type="match status" value="1"/>
</dbReference>
<dbReference type="SMART" id="SM00014">
    <property type="entry name" value="acidPPc"/>
    <property type="match status" value="1"/>
</dbReference>